<feature type="coiled-coil region" evidence="1">
    <location>
        <begin position="876"/>
        <end position="903"/>
    </location>
</feature>
<accession>B3RQW7</accession>
<feature type="compositionally biased region" description="Polar residues" evidence="2">
    <location>
        <begin position="1609"/>
        <end position="1634"/>
    </location>
</feature>
<dbReference type="RefSeq" id="XP_002110233.1">
    <property type="nucleotide sequence ID" value="XM_002110197.1"/>
</dbReference>
<name>B3RQW7_TRIAD</name>
<feature type="region of interest" description="Disordered" evidence="2">
    <location>
        <begin position="1681"/>
        <end position="1704"/>
    </location>
</feature>
<keyword evidence="4" id="KW-1185">Reference proteome</keyword>
<proteinExistence type="predicted"/>
<evidence type="ECO:0000256" key="2">
    <source>
        <dbReference type="SAM" id="MobiDB-lite"/>
    </source>
</evidence>
<dbReference type="CTD" id="6751987"/>
<organism evidence="3 4">
    <name type="scientific">Trichoplax adhaerens</name>
    <name type="common">Trichoplax reptans</name>
    <dbReference type="NCBI Taxonomy" id="10228"/>
    <lineage>
        <taxon>Eukaryota</taxon>
        <taxon>Metazoa</taxon>
        <taxon>Placozoa</taxon>
        <taxon>Uniplacotomia</taxon>
        <taxon>Trichoplacea</taxon>
        <taxon>Trichoplacidae</taxon>
        <taxon>Trichoplax</taxon>
    </lineage>
</organism>
<keyword evidence="1" id="KW-0175">Coiled coil</keyword>
<dbReference type="OMA" id="QSEVQIR"/>
<feature type="compositionally biased region" description="Low complexity" evidence="2">
    <location>
        <begin position="1689"/>
        <end position="1702"/>
    </location>
</feature>
<sequence>MEDLKTQLDEKTTALKNLQQYHDKMQEDAKEETEALISQVKSLQDQLLEVNDLMEVKSLETLNRDQNETDKLDAMIKRNKNLEQTISNLWEKLEQKNNELKSFVNNSGNYISPLSNAENTLNPTQQSLLDLPSAQISFQALLSKLMLPSDLQTDLYNSFHQYYNSVSCLHNLFELDDNAILKSDGKDESKIATNESNTDLVEKLKYRLQGIASSIQSIAQYIYKLSQALGVDGIKNNRNLDTANSKDHDLEEIKSQLHQNYNEIIQWISIQNSLAVEKIQKSKDQRIQQLEEAINNQDNQLIQLNQMKDKFENELLTQDRQSTNHIDKLTQKLTDFKDENSHLNRKCLELESLLKKATDDFHQKNKSYVQQCQGIQFKIEDMIVTNRQELDLLQKEYELNNSIDGVTADSGNNSIQLLDTEEIKIQRKESLKELEMKWEELLHSAKMEIVSLKEQHNHEIQLLDEKYRADVDKLQKKLEDKPFNEAENKNQEEELISSNYGNVVLRKKNRKQNNMRPWNTNIKSDQAIKSALLNGDQSQPSSSIVTDKLNINTNRIENLKVQFHQEITNLLTQIDRLIVSENADNQQLQAWATAIQQLHTVYQAEVDLLFQEYKILQQSLSIDKQQIIDNLTKQHHENIQKLKETLAAEAAENDSVKRKELEDHFNENLINVTETIEKQCQQHYKEELSIIQKQMNKEIDDMKKRHHQEWLDSQDKEINFSLALENLSVDQQNYHQILLKKEDEISSRLEQFCVTELELLRNKLSTLDDKTSIIDQLQDSLLHYKRTMLQFMFEEIQKYYQSHQDVINTYHHKVEAKMMNLYQQGLDSVRQQHEDNMKKIKEETTATLTSHHEVAMAQLKDNYQKELLSKMESARISLTAKLNEQHEEELNNLRNHLQDTYENSIRVALDELKRKEKLSQEKFDERVEKTVDELLEQRLMQYNNEIKKLHDQTIDLERKLAEQQNINAFANVENGSQNVEIITNDTIDNANDHTKEKSRDVQMQESKLTDGNAEDIKPITDFPRDYQSIVSSIEYLLNISRYHASMDSNKDSDNNNTLSLLLTEMVFEYLKKLVRGQKTGKQELSESEVEKICALIEELEKKWTKITRDDWISVINSSALISSQKDDFNLYDALPYTLTTLKNLISSNTNDTDEISVQGNDSSKLRSPHYLVVILETVSQLLLVNALELALNCKSLSNSKSNSNYNGGLVTVSTTEGRQSFPPLYKDFMLQLISQLESMKKDLKQVLEYFSTMNHGTTEVTASTMRQYLQPMLKKIMQFIGDPTVVEETSRPRLADEHMKAPTIADNGKNNNGSVEEINLKIDRKVITSKNLTRDHFNYLEAMIVQNYQFDRILDLEIDRKSVVYSQIQLVVDKECLAFEKRCKARLQQQLDSTFTSNEINILMEQCNKAIKEIQRYRNQLTTESNSKSVNDLNVAKEKFYSDLVSQKQFATWQRHRIDDEIICSLIIKELFIMQLDQLGKQQECLLHKLEKDETFTMQQKSIINQLDVLDSDLQQENRLLRDWLVEGDTYGYNNYTTKSDQLDYNSYPSNSSDHSTISSYVLINNMSKKGTELSSYSTGQNSEQESKAYSRNVSASTPIESSFKRVSFTSPARSNNNVSSCKRSPSNEGSLNLGSKLTDSSLASSSFGYHVNDANTFYSSKSSRDKYSYHSISNIASPTSNELNTLTSYNSRNQSNHSRSSLYRQQRLTHNSKYWEEIQNLRQDLALHQHLRSQQDIFNLK</sequence>
<feature type="coiled-coil region" evidence="1">
    <location>
        <begin position="276"/>
        <end position="360"/>
    </location>
</feature>
<dbReference type="PANTHER" id="PTHR23159">
    <property type="entry name" value="CENTROSOMAL PROTEIN 2"/>
    <property type="match status" value="1"/>
</dbReference>
<dbReference type="GeneID" id="6751987"/>
<dbReference type="PANTHER" id="PTHR23159:SF31">
    <property type="entry name" value="CENTROSOME-ASSOCIATED PROTEIN CEP250 ISOFORM X1"/>
    <property type="match status" value="1"/>
</dbReference>
<evidence type="ECO:0000313" key="3">
    <source>
        <dbReference type="EMBL" id="EDV26237.1"/>
    </source>
</evidence>
<dbReference type="KEGG" id="tad:TRIADDRAFT_54024"/>
<reference evidence="3 4" key="1">
    <citation type="journal article" date="2008" name="Nature">
        <title>The Trichoplax genome and the nature of placozoans.</title>
        <authorList>
            <person name="Srivastava M."/>
            <person name="Begovic E."/>
            <person name="Chapman J."/>
            <person name="Putnam N.H."/>
            <person name="Hellsten U."/>
            <person name="Kawashima T."/>
            <person name="Kuo A."/>
            <person name="Mitros T."/>
            <person name="Salamov A."/>
            <person name="Carpenter M.L."/>
            <person name="Signorovitch A.Y."/>
            <person name="Moreno M.A."/>
            <person name="Kamm K."/>
            <person name="Grimwood J."/>
            <person name="Schmutz J."/>
            <person name="Shapiro H."/>
            <person name="Grigoriev I.V."/>
            <person name="Buss L.W."/>
            <person name="Schierwater B."/>
            <person name="Dellaporta S.L."/>
            <person name="Rokhsar D.S."/>
        </authorList>
    </citation>
    <scope>NUCLEOTIDE SEQUENCE [LARGE SCALE GENOMIC DNA]</scope>
    <source>
        <strain evidence="3 4">Grell-BS-1999</strain>
    </source>
</reference>
<feature type="coiled-coil region" evidence="1">
    <location>
        <begin position="932"/>
        <end position="966"/>
    </location>
</feature>
<evidence type="ECO:0000256" key="1">
    <source>
        <dbReference type="SAM" id="Coils"/>
    </source>
</evidence>
<protein>
    <submittedName>
        <fullName evidence="3">Uncharacterized protein</fullName>
    </submittedName>
</protein>
<dbReference type="HOGENOM" id="CLU_239653_0_0_1"/>
<gene>
    <name evidence="3" type="ORF">TRIADDRAFT_54024</name>
</gene>
<feature type="region of interest" description="Disordered" evidence="2">
    <location>
        <begin position="1609"/>
        <end position="1635"/>
    </location>
</feature>
<evidence type="ECO:0000313" key="4">
    <source>
        <dbReference type="Proteomes" id="UP000009022"/>
    </source>
</evidence>
<dbReference type="EMBL" id="DS985243">
    <property type="protein sequence ID" value="EDV26237.1"/>
    <property type="molecule type" value="Genomic_DNA"/>
</dbReference>
<feature type="region of interest" description="Disordered" evidence="2">
    <location>
        <begin position="1573"/>
        <end position="1595"/>
    </location>
</feature>
<dbReference type="PhylomeDB" id="B3RQW7"/>
<dbReference type="STRING" id="10228.B3RQW7"/>
<dbReference type="Proteomes" id="UP000009022">
    <property type="component" value="Unassembled WGS sequence"/>
</dbReference>
<dbReference type="InParanoid" id="B3RQW7"/>
<feature type="coiled-coil region" evidence="1">
    <location>
        <begin position="1"/>
        <end position="46"/>
    </location>
</feature>